<evidence type="ECO:0000256" key="6">
    <source>
        <dbReference type="ARBA" id="ARBA00022840"/>
    </source>
</evidence>
<comment type="pathway">
    <text evidence="2">Metabolic intermediate biosynthesis; 5-phospho-alpha-D-ribose 1-diphosphate biosynthesis; 5-phospho-alpha-D-ribose 1-diphosphate from D-ribose 5-phosphate (route II): step 3/3.</text>
</comment>
<dbReference type="NCBIfam" id="TIGR02322">
    <property type="entry name" value="phosphon_PhnN"/>
    <property type="match status" value="1"/>
</dbReference>
<dbReference type="SMART" id="SM00072">
    <property type="entry name" value="GuKc"/>
    <property type="match status" value="1"/>
</dbReference>
<evidence type="ECO:0000313" key="9">
    <source>
        <dbReference type="Proteomes" id="UP000193396"/>
    </source>
</evidence>
<dbReference type="PANTHER" id="PTHR23117:SF8">
    <property type="entry name" value="RIBOSE 1,5-BISPHOSPHATE PHOSPHOKINASE PHNN"/>
    <property type="match status" value="1"/>
</dbReference>
<keyword evidence="9" id="KW-1185">Reference proteome</keyword>
<name>A0A1Y2LAC6_9PROT</name>
<sequence length="202" mass="22214">MAHGGSEQGLLILVVGPSGVGKDTLLDAARARLHDDETILFPRRCITRPAGCAGEIHIPIRAEDFSSMAKQGAFLLSWRAHNLCYGIPGHVRRDVANGKTVVVNASRSVIDDARDLLGNRHLRIISIRANKDALRKRLEARGREDAKDIEQRLKRASAYHITGPNVMHVDNDKDLETGIKHFIDAIQHRPIPADQSATDTAT</sequence>
<keyword evidence="8" id="KW-0418">Kinase</keyword>
<dbReference type="GO" id="GO:0033863">
    <property type="term" value="F:ribose 1,5-bisphosphate phosphokinase activity"/>
    <property type="evidence" value="ECO:0007669"/>
    <property type="project" value="UniProtKB-EC"/>
</dbReference>
<comment type="caution">
    <text evidence="8">The sequence shown here is derived from an EMBL/GenBank/DDBJ whole genome shotgun (WGS) entry which is preliminary data.</text>
</comment>
<keyword evidence="5" id="KW-0547">Nucleotide-binding</keyword>
<evidence type="ECO:0000313" key="8">
    <source>
        <dbReference type="EMBL" id="OSQ47254.1"/>
    </source>
</evidence>
<dbReference type="AlphaFoldDB" id="A0A1Y2LAC6"/>
<organism evidence="8 9">
    <name type="scientific">Thalassospira alkalitolerans</name>
    <dbReference type="NCBI Taxonomy" id="1293890"/>
    <lineage>
        <taxon>Bacteria</taxon>
        <taxon>Pseudomonadati</taxon>
        <taxon>Pseudomonadota</taxon>
        <taxon>Alphaproteobacteria</taxon>
        <taxon>Rhodospirillales</taxon>
        <taxon>Thalassospiraceae</taxon>
        <taxon>Thalassospira</taxon>
    </lineage>
</organism>
<dbReference type="Proteomes" id="UP000193396">
    <property type="component" value="Unassembled WGS sequence"/>
</dbReference>
<dbReference type="InterPro" id="IPR008145">
    <property type="entry name" value="GK/Ca_channel_bsu"/>
</dbReference>
<dbReference type="EC" id="2.7.4.23" evidence="3"/>
<dbReference type="GO" id="GO:0005829">
    <property type="term" value="C:cytosol"/>
    <property type="evidence" value="ECO:0007669"/>
    <property type="project" value="TreeGrafter"/>
</dbReference>
<evidence type="ECO:0000256" key="2">
    <source>
        <dbReference type="ARBA" id="ARBA00005069"/>
    </source>
</evidence>
<dbReference type="PANTHER" id="PTHR23117">
    <property type="entry name" value="GUANYLATE KINASE-RELATED"/>
    <property type="match status" value="1"/>
</dbReference>
<protein>
    <recommendedName>
        <fullName evidence="3">ribose 1,5-bisphosphate phosphokinase</fullName>
        <ecNumber evidence="3">2.7.4.23</ecNumber>
    </recommendedName>
</protein>
<evidence type="ECO:0000256" key="5">
    <source>
        <dbReference type="ARBA" id="ARBA00022741"/>
    </source>
</evidence>
<reference evidence="8 9" key="1">
    <citation type="submission" date="2014-03" db="EMBL/GenBank/DDBJ databases">
        <title>The draft genome sequence of Thalassospira alkalitolerans JCM 18968.</title>
        <authorList>
            <person name="Lai Q."/>
            <person name="Shao Z."/>
        </authorList>
    </citation>
    <scope>NUCLEOTIDE SEQUENCE [LARGE SCALE GENOMIC DNA]</scope>
    <source>
        <strain evidence="8 9">JCM 18968</strain>
    </source>
</reference>
<evidence type="ECO:0000256" key="4">
    <source>
        <dbReference type="ARBA" id="ARBA00022679"/>
    </source>
</evidence>
<dbReference type="InterPro" id="IPR012699">
    <property type="entry name" value="PhnN"/>
</dbReference>
<dbReference type="InterPro" id="IPR027417">
    <property type="entry name" value="P-loop_NTPase"/>
</dbReference>
<evidence type="ECO:0000256" key="1">
    <source>
        <dbReference type="ARBA" id="ARBA00000373"/>
    </source>
</evidence>
<feature type="domain" description="Guanylate kinase/L-type calcium channel beta subunit" evidence="7">
    <location>
        <begin position="8"/>
        <end position="190"/>
    </location>
</feature>
<dbReference type="GO" id="GO:0006015">
    <property type="term" value="P:5-phosphoribose 1-diphosphate biosynthetic process"/>
    <property type="evidence" value="ECO:0007669"/>
    <property type="project" value="UniProtKB-UniPathway"/>
</dbReference>
<dbReference type="EMBL" id="JFKB01000009">
    <property type="protein sequence ID" value="OSQ47254.1"/>
    <property type="molecule type" value="Genomic_DNA"/>
</dbReference>
<dbReference type="GO" id="GO:0005524">
    <property type="term" value="F:ATP binding"/>
    <property type="evidence" value="ECO:0007669"/>
    <property type="project" value="UniProtKB-KW"/>
</dbReference>
<dbReference type="SUPFAM" id="SSF52540">
    <property type="entry name" value="P-loop containing nucleoside triphosphate hydrolases"/>
    <property type="match status" value="1"/>
</dbReference>
<dbReference type="Pfam" id="PF13238">
    <property type="entry name" value="AAA_18"/>
    <property type="match status" value="1"/>
</dbReference>
<evidence type="ECO:0000256" key="3">
    <source>
        <dbReference type="ARBA" id="ARBA00012892"/>
    </source>
</evidence>
<evidence type="ECO:0000259" key="7">
    <source>
        <dbReference type="SMART" id="SM00072"/>
    </source>
</evidence>
<proteinExistence type="predicted"/>
<comment type="catalytic activity">
    <reaction evidence="1">
        <text>alpha-D-ribose 1,5-bisphosphate + ATP = 5-phospho-alpha-D-ribose 1-diphosphate + ADP</text>
        <dbReference type="Rhea" id="RHEA:20109"/>
        <dbReference type="ChEBI" id="CHEBI:30616"/>
        <dbReference type="ChEBI" id="CHEBI:58017"/>
        <dbReference type="ChEBI" id="CHEBI:68688"/>
        <dbReference type="ChEBI" id="CHEBI:456216"/>
        <dbReference type="EC" id="2.7.4.23"/>
    </reaction>
</comment>
<dbReference type="Gene3D" id="3.40.50.300">
    <property type="entry name" value="P-loop containing nucleotide triphosphate hydrolases"/>
    <property type="match status" value="1"/>
</dbReference>
<gene>
    <name evidence="8" type="ORF">TALK_14590</name>
</gene>
<keyword evidence="6" id="KW-0067">ATP-binding</keyword>
<accession>A0A1Y2LAC6</accession>
<keyword evidence="4" id="KW-0808">Transferase</keyword>
<dbReference type="STRING" id="1293890.TALK_14590"/>
<dbReference type="UniPathway" id="UPA00087">
    <property type="reaction ID" value="UER00175"/>
</dbReference>